<proteinExistence type="predicted"/>
<dbReference type="AlphaFoldDB" id="A0A4U5M3F1"/>
<dbReference type="Proteomes" id="UP000298663">
    <property type="component" value="Unassembled WGS sequence"/>
</dbReference>
<sequence length="125" mass="14047">MTTSSRSLWDRLNRQNGRREQSLTSPDFSPNYLPDPETTFQLQEVLKTARPLFNGSEVLIVIVAARDIVCNNASNADICQSVALLKENGYFIATISLDYHAFGHIAPLITIASLKFYHHKDPLRA</sequence>
<reference evidence="1 2" key="1">
    <citation type="journal article" date="2015" name="Genome Biol.">
        <title>Comparative genomics of Steinernema reveals deeply conserved gene regulatory networks.</title>
        <authorList>
            <person name="Dillman A.R."/>
            <person name="Macchietto M."/>
            <person name="Porter C.F."/>
            <person name="Rogers A."/>
            <person name="Williams B."/>
            <person name="Antoshechkin I."/>
            <person name="Lee M.M."/>
            <person name="Goodwin Z."/>
            <person name="Lu X."/>
            <person name="Lewis E.E."/>
            <person name="Goodrich-Blair H."/>
            <person name="Stock S.P."/>
            <person name="Adams B.J."/>
            <person name="Sternberg P.W."/>
            <person name="Mortazavi A."/>
        </authorList>
    </citation>
    <scope>NUCLEOTIDE SEQUENCE [LARGE SCALE GENOMIC DNA]</scope>
    <source>
        <strain evidence="1 2">ALL</strain>
    </source>
</reference>
<dbReference type="EMBL" id="AZBU02000010">
    <property type="protein sequence ID" value="TKR63281.1"/>
    <property type="molecule type" value="Genomic_DNA"/>
</dbReference>
<evidence type="ECO:0000313" key="1">
    <source>
        <dbReference type="EMBL" id="TKR63281.1"/>
    </source>
</evidence>
<reference evidence="1 2" key="2">
    <citation type="journal article" date="2019" name="G3 (Bethesda)">
        <title>Hybrid Assembly of the Genome of the Entomopathogenic Nematode Steinernema carpocapsae Identifies the X-Chromosome.</title>
        <authorList>
            <person name="Serra L."/>
            <person name="Macchietto M."/>
            <person name="Macias-Munoz A."/>
            <person name="McGill C.J."/>
            <person name="Rodriguez I.M."/>
            <person name="Rodriguez B."/>
            <person name="Murad R."/>
            <person name="Mortazavi A."/>
        </authorList>
    </citation>
    <scope>NUCLEOTIDE SEQUENCE [LARGE SCALE GENOMIC DNA]</scope>
    <source>
        <strain evidence="1 2">ALL</strain>
    </source>
</reference>
<accession>A0A4U5M3F1</accession>
<comment type="caution">
    <text evidence="1">The sequence shown here is derived from an EMBL/GenBank/DDBJ whole genome shotgun (WGS) entry which is preliminary data.</text>
</comment>
<evidence type="ECO:0000313" key="2">
    <source>
        <dbReference type="Proteomes" id="UP000298663"/>
    </source>
</evidence>
<name>A0A4U5M3F1_STECR</name>
<gene>
    <name evidence="1" type="ORF">L596_027129</name>
</gene>
<keyword evidence="2" id="KW-1185">Reference proteome</keyword>
<protein>
    <submittedName>
        <fullName evidence="1">Uncharacterized protein</fullName>
    </submittedName>
</protein>
<organism evidence="1 2">
    <name type="scientific">Steinernema carpocapsae</name>
    <name type="common">Entomopathogenic nematode</name>
    <dbReference type="NCBI Taxonomy" id="34508"/>
    <lineage>
        <taxon>Eukaryota</taxon>
        <taxon>Metazoa</taxon>
        <taxon>Ecdysozoa</taxon>
        <taxon>Nematoda</taxon>
        <taxon>Chromadorea</taxon>
        <taxon>Rhabditida</taxon>
        <taxon>Tylenchina</taxon>
        <taxon>Panagrolaimomorpha</taxon>
        <taxon>Strongyloidoidea</taxon>
        <taxon>Steinernematidae</taxon>
        <taxon>Steinernema</taxon>
    </lineage>
</organism>